<gene>
    <name evidence="9" type="primary">hisA</name>
    <name evidence="11" type="ORF">C3928_06145</name>
</gene>
<comment type="caution">
    <text evidence="11">The sequence shown here is derived from an EMBL/GenBank/DDBJ whole genome shotgun (WGS) entry which is preliminary data.</text>
</comment>
<dbReference type="UniPathway" id="UPA00031">
    <property type="reaction ID" value="UER00009"/>
</dbReference>
<comment type="similarity">
    <text evidence="4 9 10">Belongs to the HisA/HisF family.</text>
</comment>
<dbReference type="SUPFAM" id="SSF51366">
    <property type="entry name" value="Ribulose-phoshate binding barrel"/>
    <property type="match status" value="1"/>
</dbReference>
<evidence type="ECO:0000313" key="11">
    <source>
        <dbReference type="EMBL" id="PPK30347.1"/>
    </source>
</evidence>
<keyword evidence="6 9" id="KW-0028">Amino-acid biosynthesis</keyword>
<keyword evidence="5 9" id="KW-0963">Cytoplasm</keyword>
<comment type="subcellular location">
    <subcellularLocation>
        <location evidence="2 9">Cytoplasm</location>
    </subcellularLocation>
</comment>
<dbReference type="GO" id="GO:0000162">
    <property type="term" value="P:L-tryptophan biosynthetic process"/>
    <property type="evidence" value="ECO:0007669"/>
    <property type="project" value="TreeGrafter"/>
</dbReference>
<keyword evidence="8 9" id="KW-0413">Isomerase</keyword>
<feature type="active site" description="Proton donor" evidence="9">
    <location>
        <position position="129"/>
    </location>
</feature>
<evidence type="ECO:0000256" key="3">
    <source>
        <dbReference type="ARBA" id="ARBA00005133"/>
    </source>
</evidence>
<dbReference type="Gene3D" id="3.20.20.70">
    <property type="entry name" value="Aldolase class I"/>
    <property type="match status" value="1"/>
</dbReference>
<dbReference type="OrthoDB" id="9807749at2"/>
<evidence type="ECO:0000256" key="6">
    <source>
        <dbReference type="ARBA" id="ARBA00022605"/>
    </source>
</evidence>
<evidence type="ECO:0000256" key="2">
    <source>
        <dbReference type="ARBA" id="ARBA00004496"/>
    </source>
</evidence>
<dbReference type="GO" id="GO:0005737">
    <property type="term" value="C:cytoplasm"/>
    <property type="evidence" value="ECO:0007669"/>
    <property type="project" value="UniProtKB-SubCell"/>
</dbReference>
<dbReference type="HAMAP" id="MF_01014">
    <property type="entry name" value="HisA"/>
    <property type="match status" value="1"/>
</dbReference>
<evidence type="ECO:0000256" key="1">
    <source>
        <dbReference type="ARBA" id="ARBA00000901"/>
    </source>
</evidence>
<dbReference type="EC" id="5.3.1.16" evidence="9"/>
<reference evidence="11 12" key="1">
    <citation type="submission" date="2018-02" db="EMBL/GenBank/DDBJ databases">
        <title>Draft genome sequences of four Legionella pneumophila clinical strains isolated in Ontario.</title>
        <authorList>
            <person name="Fortuna A."/>
            <person name="Ramnarine R."/>
            <person name="Li A."/>
            <person name="Frantz C."/>
            <person name="Mallo G."/>
        </authorList>
    </citation>
    <scope>NUCLEOTIDE SEQUENCE [LARGE SCALE GENOMIC DNA]</scope>
    <source>
        <strain evidence="11 12">LG61</strain>
    </source>
</reference>
<dbReference type="GO" id="GO:0003949">
    <property type="term" value="F:1-(5-phosphoribosyl)-5-[(5-phosphoribosylamino)methylideneamino]imidazole-4-carboxamide isomerase activity"/>
    <property type="evidence" value="ECO:0007669"/>
    <property type="project" value="UniProtKB-UniRule"/>
</dbReference>
<organism evidence="11 12">
    <name type="scientific">Legionella pneumophila</name>
    <dbReference type="NCBI Taxonomy" id="446"/>
    <lineage>
        <taxon>Bacteria</taxon>
        <taxon>Pseudomonadati</taxon>
        <taxon>Pseudomonadota</taxon>
        <taxon>Gammaproteobacteria</taxon>
        <taxon>Legionellales</taxon>
        <taxon>Legionellaceae</taxon>
        <taxon>Legionella</taxon>
    </lineage>
</organism>
<evidence type="ECO:0000256" key="9">
    <source>
        <dbReference type="HAMAP-Rule" id="MF_01014"/>
    </source>
</evidence>
<proteinExistence type="inferred from homology"/>
<evidence type="ECO:0000256" key="8">
    <source>
        <dbReference type="ARBA" id="ARBA00023235"/>
    </source>
</evidence>
<dbReference type="CDD" id="cd04732">
    <property type="entry name" value="HisA"/>
    <property type="match status" value="1"/>
</dbReference>
<feature type="active site" description="Proton acceptor" evidence="9">
    <location>
        <position position="8"/>
    </location>
</feature>
<accession>A0A2S6EYT3</accession>
<dbReference type="GO" id="GO:0000105">
    <property type="term" value="P:L-histidine biosynthetic process"/>
    <property type="evidence" value="ECO:0007669"/>
    <property type="project" value="UniProtKB-UniRule"/>
</dbReference>
<dbReference type="EMBL" id="PQWY01000011">
    <property type="protein sequence ID" value="PPK30347.1"/>
    <property type="molecule type" value="Genomic_DNA"/>
</dbReference>
<dbReference type="InterPro" id="IPR044524">
    <property type="entry name" value="Isoase_HisA-like"/>
</dbReference>
<protein>
    <recommendedName>
        <fullName evidence="9">1-(5-phosphoribosyl)-5-[(5-phosphoribosylamino)methylideneamino] imidazole-4-carboxamide isomerase</fullName>
        <ecNumber evidence="9">5.3.1.16</ecNumber>
    </recommendedName>
    <alternativeName>
        <fullName evidence="9">Phosphoribosylformimino-5-aminoimidazole carboxamide ribotide isomerase</fullName>
    </alternativeName>
</protein>
<dbReference type="AlphaFoldDB" id="A0A2S6EYT3"/>
<evidence type="ECO:0000256" key="5">
    <source>
        <dbReference type="ARBA" id="ARBA00022490"/>
    </source>
</evidence>
<dbReference type="PANTHER" id="PTHR43090:SF2">
    <property type="entry name" value="1-(5-PHOSPHORIBOSYL)-5-[(5-PHOSPHORIBOSYLAMINO)METHYLIDENEAMINO] IMIDAZOLE-4-CARBOXAMIDE ISOMERASE"/>
    <property type="match status" value="1"/>
</dbReference>
<dbReference type="InterPro" id="IPR023016">
    <property type="entry name" value="HisA/PriA"/>
</dbReference>
<name>A0A2S6EYT3_LEGPN</name>
<dbReference type="FunFam" id="3.20.20.70:FF:000009">
    <property type="entry name" value="1-(5-phosphoribosyl)-5-[(5-phosphoribosylamino)methylideneamino] imidazole-4-carboxamide isomerase"/>
    <property type="match status" value="1"/>
</dbReference>
<evidence type="ECO:0000256" key="10">
    <source>
        <dbReference type="RuleBase" id="RU003657"/>
    </source>
</evidence>
<evidence type="ECO:0000313" key="12">
    <source>
        <dbReference type="Proteomes" id="UP000239239"/>
    </source>
</evidence>
<dbReference type="PANTHER" id="PTHR43090">
    <property type="entry name" value="1-(5-PHOSPHORIBOSYL)-5-[(5-PHOSPHORIBOSYLAMINO)METHYLIDENEAMINO] IMIDAZOLE-4-CARBOXAMIDE ISOMERASE"/>
    <property type="match status" value="1"/>
</dbReference>
<dbReference type="InterPro" id="IPR013785">
    <property type="entry name" value="Aldolase_TIM"/>
</dbReference>
<evidence type="ECO:0000256" key="4">
    <source>
        <dbReference type="ARBA" id="ARBA00009667"/>
    </source>
</evidence>
<evidence type="ECO:0000256" key="7">
    <source>
        <dbReference type="ARBA" id="ARBA00023102"/>
    </source>
</evidence>
<dbReference type="Pfam" id="PF00977">
    <property type="entry name" value="His_biosynth"/>
    <property type="match status" value="1"/>
</dbReference>
<dbReference type="InterPro" id="IPR006062">
    <property type="entry name" value="His_biosynth"/>
</dbReference>
<dbReference type="RefSeq" id="WP_027226756.1">
    <property type="nucleotide sequence ID" value="NZ_CP017601.1"/>
</dbReference>
<dbReference type="InterPro" id="IPR011060">
    <property type="entry name" value="RibuloseP-bd_barrel"/>
</dbReference>
<dbReference type="Proteomes" id="UP000239239">
    <property type="component" value="Unassembled WGS sequence"/>
</dbReference>
<comment type="catalytic activity">
    <reaction evidence="1 9">
        <text>1-(5-phospho-beta-D-ribosyl)-5-[(5-phospho-beta-D-ribosylamino)methylideneamino]imidazole-4-carboxamide = 5-[(5-phospho-1-deoxy-D-ribulos-1-ylimino)methylamino]-1-(5-phospho-beta-D-ribosyl)imidazole-4-carboxamide</text>
        <dbReference type="Rhea" id="RHEA:15469"/>
        <dbReference type="ChEBI" id="CHEBI:58435"/>
        <dbReference type="ChEBI" id="CHEBI:58525"/>
        <dbReference type="EC" id="5.3.1.16"/>
    </reaction>
</comment>
<comment type="pathway">
    <text evidence="3 9">Amino-acid biosynthesis; L-histidine biosynthesis; L-histidine from 5-phospho-alpha-D-ribose 1-diphosphate: step 4/9.</text>
</comment>
<keyword evidence="7 9" id="KW-0368">Histidine biosynthesis</keyword>
<sequence>MLVIPAIDLQSGRCVRLKQGRFDQVTQFDILPIERALYFARLGAKRLHIVDLDGARSGKMQQLDLICSMQNTGIPIQAGGGIRSIEQALACTNAGISQLVIGSIAITNPDLTIQIIEKIKPENIVLALDVRVDTKVPLLAINGWQNNSTNNLWEVVSYYENYGIKHILCTDIACDGMMNGPNFDLYQQAVEYFPQIAWQASGGIRHLQDITTLDSLGISAVILGLMLYQDHVNLEELLC</sequence>